<keyword evidence="6 9" id="KW-0694">RNA-binding</keyword>
<protein>
    <recommendedName>
        <fullName evidence="9">Fibrillarin-like rRNA/tRNA 2'-O-methyltransferase</fullName>
        <ecNumber evidence="9">2.1.1.-</ecNumber>
    </recommendedName>
</protein>
<dbReference type="PIRSF" id="PIRSF006540">
    <property type="entry name" value="Nop17p"/>
    <property type="match status" value="1"/>
</dbReference>
<keyword evidence="4 9" id="KW-0808">Transferase</keyword>
<dbReference type="GO" id="GO:0003723">
    <property type="term" value="F:RNA binding"/>
    <property type="evidence" value="ECO:0007669"/>
    <property type="project" value="UniProtKB-UniRule"/>
</dbReference>
<dbReference type="SUPFAM" id="SSF53335">
    <property type="entry name" value="S-adenosyl-L-methionine-dependent methyltransferases"/>
    <property type="match status" value="1"/>
</dbReference>
<accession>A0A127BA51</accession>
<feature type="binding site" evidence="9">
    <location>
        <begin position="150"/>
        <end position="153"/>
    </location>
    <ligand>
        <name>S-adenosyl-L-methionine</name>
        <dbReference type="ChEBI" id="CHEBI:59789"/>
    </ligand>
</feature>
<dbReference type="HAMAP" id="MF_00351">
    <property type="entry name" value="RNA_methyltransf_FlpA"/>
    <property type="match status" value="1"/>
</dbReference>
<dbReference type="GO" id="GO:1990259">
    <property type="term" value="F:histone H2AQ104 methyltransferase activity"/>
    <property type="evidence" value="ECO:0007669"/>
    <property type="project" value="TreeGrafter"/>
</dbReference>
<comment type="function">
    <text evidence="7 9">Involved in pre-rRNA and tRNA processing. Utilizes the methyl donor S-adenosyl-L-methionine to catalyze the site-specific 2'-hydroxyl methylation of ribose moieties in rRNA and tRNA. Site specificity is provided by a guide RNA that base pairs with the substrate. Methylation occurs at a characteristic distance from the sequence involved in base pairing with the guide RNA.</text>
</comment>
<evidence type="ECO:0000256" key="7">
    <source>
        <dbReference type="ARBA" id="ARBA00057806"/>
    </source>
</evidence>
<dbReference type="PRINTS" id="PR00052">
    <property type="entry name" value="FIBRILLARIN"/>
</dbReference>
<dbReference type="CDD" id="cd02440">
    <property type="entry name" value="AdoMet_MTases"/>
    <property type="match status" value="1"/>
</dbReference>
<evidence type="ECO:0000256" key="8">
    <source>
        <dbReference type="ARBA" id="ARBA00063440"/>
    </source>
</evidence>
<evidence type="ECO:0000256" key="2">
    <source>
        <dbReference type="ARBA" id="ARBA00022552"/>
    </source>
</evidence>
<evidence type="ECO:0000256" key="1">
    <source>
        <dbReference type="ARBA" id="ARBA00010632"/>
    </source>
</evidence>
<evidence type="ECO:0000256" key="3">
    <source>
        <dbReference type="ARBA" id="ARBA00022603"/>
    </source>
</evidence>
<keyword evidence="3 9" id="KW-0489">Methyltransferase</keyword>
<dbReference type="STRING" id="1609559.TQ32_06760"/>
<reference evidence="10 11" key="2">
    <citation type="journal article" date="2016" name="Int. J. Syst. Evol. Microbiol.">
        <title>Pyrococcus kukulkanii sp. nov., a hyperthermophilic, piezophilic archaeon isolated from a deep-sea hydrothermal vent.</title>
        <authorList>
            <person name="Callac N."/>
            <person name="Oger P."/>
            <person name="Lesongeur F."/>
            <person name="Rattray J.E."/>
            <person name="Vannier P."/>
            <person name="Michoud G."/>
            <person name="Beauverger M."/>
            <person name="Gayet N."/>
            <person name="Rouxel O."/>
            <person name="Jebbar M."/>
            <person name="Godfroy A."/>
        </authorList>
    </citation>
    <scope>NUCLEOTIDE SEQUENCE [LARGE SCALE GENOMIC DNA]</scope>
    <source>
        <strain evidence="10 11">NCB100</strain>
    </source>
</reference>
<dbReference type="GO" id="GO:0008033">
    <property type="term" value="P:tRNA processing"/>
    <property type="evidence" value="ECO:0007669"/>
    <property type="project" value="UniProtKB-UniRule"/>
</dbReference>
<reference evidence="11" key="1">
    <citation type="submission" date="2015-02" db="EMBL/GenBank/DDBJ databases">
        <title>Pyrococcus kukulkanii sp. nov., a novel hyperthermophilic archaeon isolated from a deep-sea hydrothermal vent at the Guaymas Basin.</title>
        <authorList>
            <person name="Oger P.M."/>
            <person name="Callac N."/>
            <person name="Jebbar M."/>
            <person name="Godfroy A."/>
        </authorList>
    </citation>
    <scope>NUCLEOTIDE SEQUENCE [LARGE SCALE GENOMIC DNA]</scope>
    <source>
        <strain evidence="11">NCB100</strain>
    </source>
</reference>
<dbReference type="PANTHER" id="PTHR10335">
    <property type="entry name" value="RRNA 2-O-METHYLTRANSFERASE FIBRILLARIN"/>
    <property type="match status" value="1"/>
</dbReference>
<comment type="similarity">
    <text evidence="1 9">Belongs to the methyltransferase superfamily. Fibrillarin family.</text>
</comment>
<dbReference type="InterPro" id="IPR000692">
    <property type="entry name" value="Fibrillarin"/>
</dbReference>
<dbReference type="PROSITE" id="PS00566">
    <property type="entry name" value="FIBRILLARIN"/>
    <property type="match status" value="1"/>
</dbReference>
<dbReference type="FunFam" id="3.30.200.20:FF:000613">
    <property type="entry name" value="Fibrillarin-like rRNA/tRNA 2'-O-methyltransferase"/>
    <property type="match status" value="1"/>
</dbReference>
<comment type="subunit">
    <text evidence="8">Interacts with nop5. Component of box C/D small ribonucleoprotein (sRNP) particles that contain rpl7ae, FlpA and nop5, plus a guide RNA. These sRNP particles form homodimers, giving rise to an asymmetric holoenzyme.</text>
</comment>
<evidence type="ECO:0000256" key="9">
    <source>
        <dbReference type="HAMAP-Rule" id="MF_00351"/>
    </source>
</evidence>
<dbReference type="GeneID" id="28491522"/>
<dbReference type="InterPro" id="IPR029063">
    <property type="entry name" value="SAM-dependent_MTases_sf"/>
</dbReference>
<dbReference type="EMBL" id="CP010835">
    <property type="protein sequence ID" value="AMM54208.1"/>
    <property type="molecule type" value="Genomic_DNA"/>
</dbReference>
<keyword evidence="5 9" id="KW-0819">tRNA processing</keyword>
<dbReference type="GO" id="GO:0000494">
    <property type="term" value="P:box C/D sno(s)RNA 3'-end processing"/>
    <property type="evidence" value="ECO:0007669"/>
    <property type="project" value="TreeGrafter"/>
</dbReference>
<dbReference type="OrthoDB" id="6244at2157"/>
<gene>
    <name evidence="9" type="primary">flpA</name>
    <name evidence="10" type="ORF">TQ32_06760</name>
</gene>
<dbReference type="AlphaFoldDB" id="A0A127BA51"/>
<dbReference type="Pfam" id="PF01269">
    <property type="entry name" value="Fibrillarin"/>
    <property type="match status" value="1"/>
</dbReference>
<feature type="binding site" evidence="9">
    <location>
        <begin position="86"/>
        <end position="87"/>
    </location>
    <ligand>
        <name>S-adenosyl-L-methionine</name>
        <dbReference type="ChEBI" id="CHEBI:59789"/>
    </ligand>
</feature>
<name>A0A127BA51_9EURY</name>
<dbReference type="SMART" id="SM01206">
    <property type="entry name" value="Fibrillarin"/>
    <property type="match status" value="1"/>
</dbReference>
<dbReference type="GO" id="GO:0008649">
    <property type="term" value="F:rRNA methyltransferase activity"/>
    <property type="evidence" value="ECO:0007669"/>
    <property type="project" value="TreeGrafter"/>
</dbReference>
<dbReference type="NCBIfam" id="NF003276">
    <property type="entry name" value="PRK04266.1-2"/>
    <property type="match status" value="1"/>
</dbReference>
<dbReference type="PANTHER" id="PTHR10335:SF17">
    <property type="entry name" value="FIBRILLARIN"/>
    <property type="match status" value="1"/>
</dbReference>
<evidence type="ECO:0000313" key="10">
    <source>
        <dbReference type="EMBL" id="AMM54208.1"/>
    </source>
</evidence>
<evidence type="ECO:0000313" key="11">
    <source>
        <dbReference type="Proteomes" id="UP000070587"/>
    </source>
</evidence>
<dbReference type="KEGG" id="pyc:TQ32_06760"/>
<proteinExistence type="inferred from homology"/>
<dbReference type="InterPro" id="IPR020813">
    <property type="entry name" value="Fibrillarin_CS"/>
</dbReference>
<dbReference type="Gene3D" id="3.30.200.20">
    <property type="entry name" value="Phosphorylase Kinase, domain 1"/>
    <property type="match status" value="1"/>
</dbReference>
<dbReference type="PATRIC" id="fig|1609559.3.peg.1424"/>
<dbReference type="Gene3D" id="3.40.50.150">
    <property type="entry name" value="Vaccinia Virus protein VP39"/>
    <property type="match status" value="1"/>
</dbReference>
<feature type="binding site" evidence="9">
    <location>
        <begin position="130"/>
        <end position="131"/>
    </location>
    <ligand>
        <name>S-adenosyl-L-methionine</name>
        <dbReference type="ChEBI" id="CHEBI:59789"/>
    </ligand>
</feature>
<keyword evidence="2 9" id="KW-0698">rRNA processing</keyword>
<sequence>MVEVKKHKFPGVYIVIDDDGSEKIATKNLVPGQRVYGERVIKWEGEEYRIWNPHRSKLGAAIMNGLKNFPIKPGKTVLYLGIASGTTASHVSDIIGWEGKIYGIEFSPRVLRELVPIVEERKNIVPILGDATKPEEYRALVTKVDVIFEDVAQPTQAKILIDNAEAYLKRGGYGMIAVKSRSIDVTKEPEQVFREVERELGEYFEVIERLNLEPYEKDHALFVVRKP</sequence>
<organism evidence="10 11">
    <name type="scientific">Pyrococcus kukulkanii</name>
    <dbReference type="NCBI Taxonomy" id="1609559"/>
    <lineage>
        <taxon>Archaea</taxon>
        <taxon>Methanobacteriati</taxon>
        <taxon>Methanobacteriota</taxon>
        <taxon>Thermococci</taxon>
        <taxon>Thermococcales</taxon>
        <taxon>Thermococcaceae</taxon>
        <taxon>Pyrococcus</taxon>
    </lineage>
</organism>
<evidence type="ECO:0000256" key="6">
    <source>
        <dbReference type="ARBA" id="ARBA00022884"/>
    </source>
</evidence>
<dbReference type="EC" id="2.1.1.-" evidence="9"/>
<dbReference type="Proteomes" id="UP000070587">
    <property type="component" value="Chromosome"/>
</dbReference>
<dbReference type="RefSeq" id="WP_068322643.1">
    <property type="nucleotide sequence ID" value="NZ_CP010835.1"/>
</dbReference>
<feature type="binding site" evidence="9">
    <location>
        <begin position="105"/>
        <end position="106"/>
    </location>
    <ligand>
        <name>S-adenosyl-L-methionine</name>
        <dbReference type="ChEBI" id="CHEBI:59789"/>
    </ligand>
</feature>
<evidence type="ECO:0000256" key="4">
    <source>
        <dbReference type="ARBA" id="ARBA00022679"/>
    </source>
</evidence>
<evidence type="ECO:0000256" key="5">
    <source>
        <dbReference type="ARBA" id="ARBA00022694"/>
    </source>
</evidence>
<dbReference type="NCBIfam" id="NF003277">
    <property type="entry name" value="PRK04266.1-3"/>
    <property type="match status" value="1"/>
</dbReference>